<dbReference type="EMBL" id="JARJCN010000070">
    <property type="protein sequence ID" value="KAJ7077846.1"/>
    <property type="molecule type" value="Genomic_DNA"/>
</dbReference>
<comment type="caution">
    <text evidence="2">The sequence shown here is derived from an EMBL/GenBank/DDBJ whole genome shotgun (WGS) entry which is preliminary data.</text>
</comment>
<name>A0AAD6TXC3_9AGAR</name>
<keyword evidence="1" id="KW-0812">Transmembrane</keyword>
<accession>A0AAD6TXC3</accession>
<feature type="transmembrane region" description="Helical" evidence="1">
    <location>
        <begin position="217"/>
        <end position="236"/>
    </location>
</feature>
<evidence type="ECO:0000313" key="2">
    <source>
        <dbReference type="EMBL" id="KAJ7077846.1"/>
    </source>
</evidence>
<protein>
    <submittedName>
        <fullName evidence="2">Uncharacterized protein</fullName>
    </submittedName>
</protein>
<feature type="transmembrane region" description="Helical" evidence="1">
    <location>
        <begin position="148"/>
        <end position="166"/>
    </location>
</feature>
<dbReference type="AlphaFoldDB" id="A0AAD6TXC3"/>
<keyword evidence="1" id="KW-0472">Membrane</keyword>
<proteinExistence type="predicted"/>
<feature type="transmembrane region" description="Helical" evidence="1">
    <location>
        <begin position="69"/>
        <end position="89"/>
    </location>
</feature>
<keyword evidence="3" id="KW-1185">Reference proteome</keyword>
<organism evidence="2 3">
    <name type="scientific">Mycena belliarum</name>
    <dbReference type="NCBI Taxonomy" id="1033014"/>
    <lineage>
        <taxon>Eukaryota</taxon>
        <taxon>Fungi</taxon>
        <taxon>Dikarya</taxon>
        <taxon>Basidiomycota</taxon>
        <taxon>Agaricomycotina</taxon>
        <taxon>Agaricomycetes</taxon>
        <taxon>Agaricomycetidae</taxon>
        <taxon>Agaricales</taxon>
        <taxon>Marasmiineae</taxon>
        <taxon>Mycenaceae</taxon>
        <taxon>Mycena</taxon>
    </lineage>
</organism>
<evidence type="ECO:0000256" key="1">
    <source>
        <dbReference type="SAM" id="Phobius"/>
    </source>
</evidence>
<gene>
    <name evidence="2" type="ORF">B0H15DRAFT_555940</name>
</gene>
<keyword evidence="1" id="KW-1133">Transmembrane helix</keyword>
<reference evidence="2" key="1">
    <citation type="submission" date="2023-03" db="EMBL/GenBank/DDBJ databases">
        <title>Massive genome expansion in bonnet fungi (Mycena s.s.) driven by repeated elements and novel gene families across ecological guilds.</title>
        <authorList>
            <consortium name="Lawrence Berkeley National Laboratory"/>
            <person name="Harder C.B."/>
            <person name="Miyauchi S."/>
            <person name="Viragh M."/>
            <person name="Kuo A."/>
            <person name="Thoen E."/>
            <person name="Andreopoulos B."/>
            <person name="Lu D."/>
            <person name="Skrede I."/>
            <person name="Drula E."/>
            <person name="Henrissat B."/>
            <person name="Morin E."/>
            <person name="Kohler A."/>
            <person name="Barry K."/>
            <person name="LaButti K."/>
            <person name="Morin E."/>
            <person name="Salamov A."/>
            <person name="Lipzen A."/>
            <person name="Mereny Z."/>
            <person name="Hegedus B."/>
            <person name="Baldrian P."/>
            <person name="Stursova M."/>
            <person name="Weitz H."/>
            <person name="Taylor A."/>
            <person name="Grigoriev I.V."/>
            <person name="Nagy L.G."/>
            <person name="Martin F."/>
            <person name="Kauserud H."/>
        </authorList>
    </citation>
    <scope>NUCLEOTIDE SEQUENCE</scope>
    <source>
        <strain evidence="2">CBHHK173m</strain>
    </source>
</reference>
<dbReference type="Proteomes" id="UP001222325">
    <property type="component" value="Unassembled WGS sequence"/>
</dbReference>
<sequence length="439" mass="49199">MDICGPPLPRAFMSGHTSKSWALESALRALIRQRPTFPEGHAWTQSMHSDSDLKPTLTSLHDPGPTLRAVATAYSIAIIVSLVALLLIWKCASSPTESKDAALSEATILRIHEIASRQPYPGPPDDEDGEPGTFPALPFFQNPRRQGLFIFWLFFLLVTGAAAYLLSPFWAPPVSRHITEQHNKLAWMLTLCLSVVLANISDRFCHFAFFLVPPVKLTIHAAAWIVVTLVFEPVVFGHSASLQIRRIARYLAHLYLRIPLDFPLPTPVDRLTTLVSGAVSALGGYHLISSRVARNYMFISKSLISQATQKLVHTQTSLGEAAIPTIYYQSWARWVTRYLLNFILARGQLSWNKVSWLKLSVLLGPALILCSYNIYKYNQIVVRPRSQLQLALDPIHQELRRQAVGQADVKRLLQKLDKRFRDLDNVLESRASAPRSPSG</sequence>
<feature type="transmembrane region" description="Helical" evidence="1">
    <location>
        <begin position="186"/>
        <end position="205"/>
    </location>
</feature>
<evidence type="ECO:0000313" key="3">
    <source>
        <dbReference type="Proteomes" id="UP001222325"/>
    </source>
</evidence>